<dbReference type="SUPFAM" id="SSF50729">
    <property type="entry name" value="PH domain-like"/>
    <property type="match status" value="1"/>
</dbReference>
<name>A0A9J6BSC1_POLVA</name>
<dbReference type="GO" id="GO:0030036">
    <property type="term" value="P:actin cytoskeleton organization"/>
    <property type="evidence" value="ECO:0007669"/>
    <property type="project" value="TreeGrafter"/>
</dbReference>
<comment type="subcellular location">
    <subcellularLocation>
        <location evidence="1">Cytoplasm</location>
    </subcellularLocation>
</comment>
<evidence type="ECO:0000259" key="8">
    <source>
        <dbReference type="PROSITE" id="PS50190"/>
    </source>
</evidence>
<feature type="compositionally biased region" description="Low complexity" evidence="7">
    <location>
        <begin position="399"/>
        <end position="413"/>
    </location>
</feature>
<dbReference type="PANTHER" id="PTHR10663">
    <property type="entry name" value="GUANYL-NUCLEOTIDE EXCHANGE FACTOR"/>
    <property type="match status" value="1"/>
</dbReference>
<evidence type="ECO:0000256" key="2">
    <source>
        <dbReference type="ARBA" id="ARBA00006248"/>
    </source>
</evidence>
<feature type="region of interest" description="Disordered" evidence="7">
    <location>
        <begin position="935"/>
        <end position="977"/>
    </location>
</feature>
<dbReference type="GO" id="GO:0005737">
    <property type="term" value="C:cytoplasm"/>
    <property type="evidence" value="ECO:0007669"/>
    <property type="project" value="UniProtKB-SubCell"/>
</dbReference>
<feature type="compositionally biased region" description="Low complexity" evidence="7">
    <location>
        <begin position="862"/>
        <end position="871"/>
    </location>
</feature>
<evidence type="ECO:0000256" key="4">
    <source>
        <dbReference type="ARBA" id="ARBA00022553"/>
    </source>
</evidence>
<dbReference type="InterPro" id="IPR023394">
    <property type="entry name" value="Sec7_C_sf"/>
</dbReference>
<evidence type="ECO:0000256" key="5">
    <source>
        <dbReference type="ARBA" id="ARBA00023054"/>
    </source>
</evidence>
<dbReference type="CDD" id="cd00171">
    <property type="entry name" value="Sec7"/>
    <property type="match status" value="1"/>
</dbReference>
<feature type="compositionally biased region" description="Polar residues" evidence="7">
    <location>
        <begin position="935"/>
        <end position="950"/>
    </location>
</feature>
<keyword evidence="3" id="KW-0963">Cytoplasm</keyword>
<feature type="compositionally biased region" description="Polar residues" evidence="7">
    <location>
        <begin position="436"/>
        <end position="455"/>
    </location>
</feature>
<dbReference type="InterPro" id="IPR000904">
    <property type="entry name" value="Sec7_dom"/>
</dbReference>
<evidence type="ECO:0000256" key="6">
    <source>
        <dbReference type="SAM" id="Coils"/>
    </source>
</evidence>
<dbReference type="GO" id="GO:0032012">
    <property type="term" value="P:regulation of ARF protein signal transduction"/>
    <property type="evidence" value="ECO:0007669"/>
    <property type="project" value="InterPro"/>
</dbReference>
<keyword evidence="5 6" id="KW-0175">Coiled coil</keyword>
<dbReference type="InterPro" id="IPR033742">
    <property type="entry name" value="IQSEC_PH"/>
</dbReference>
<feature type="region of interest" description="Disordered" evidence="7">
    <location>
        <begin position="855"/>
        <end position="902"/>
    </location>
</feature>
<reference evidence="9" key="1">
    <citation type="submission" date="2021-03" db="EMBL/GenBank/DDBJ databases">
        <title>Chromosome level genome of the anhydrobiotic midge Polypedilum vanderplanki.</title>
        <authorList>
            <person name="Yoshida Y."/>
            <person name="Kikawada T."/>
            <person name="Gusev O."/>
        </authorList>
    </citation>
    <scope>NUCLEOTIDE SEQUENCE</scope>
    <source>
        <strain evidence="9">NIAS01</strain>
        <tissue evidence="9">Whole body or cell culture</tissue>
    </source>
</reference>
<dbReference type="Pfam" id="PF16453">
    <property type="entry name" value="IQ_SEC7_PH"/>
    <property type="match status" value="1"/>
</dbReference>
<dbReference type="EMBL" id="JADBJN010000003">
    <property type="protein sequence ID" value="KAG5672764.1"/>
    <property type="molecule type" value="Genomic_DNA"/>
</dbReference>
<dbReference type="InterPro" id="IPR011993">
    <property type="entry name" value="PH-like_dom_sf"/>
</dbReference>
<accession>A0A9J6BSC1</accession>
<dbReference type="Gene3D" id="2.30.29.30">
    <property type="entry name" value="Pleckstrin-homology domain (PH domain)/Phosphotyrosine-binding domain (PTB)"/>
    <property type="match status" value="1"/>
</dbReference>
<dbReference type="CDD" id="cd13318">
    <property type="entry name" value="PH_IQSEC"/>
    <property type="match status" value="1"/>
</dbReference>
<feature type="compositionally biased region" description="Low complexity" evidence="7">
    <location>
        <begin position="456"/>
        <end position="472"/>
    </location>
</feature>
<evidence type="ECO:0000313" key="10">
    <source>
        <dbReference type="Proteomes" id="UP001107558"/>
    </source>
</evidence>
<dbReference type="FunFam" id="1.10.220.20:FF:000001">
    <property type="entry name" value="IQ motif and SEC7 domain-containing protein 1"/>
    <property type="match status" value="1"/>
</dbReference>
<feature type="compositionally biased region" description="Basic and acidic residues" evidence="7">
    <location>
        <begin position="872"/>
        <end position="884"/>
    </location>
</feature>
<evidence type="ECO:0000256" key="3">
    <source>
        <dbReference type="ARBA" id="ARBA00022490"/>
    </source>
</evidence>
<evidence type="ECO:0000256" key="1">
    <source>
        <dbReference type="ARBA" id="ARBA00004496"/>
    </source>
</evidence>
<evidence type="ECO:0000256" key="7">
    <source>
        <dbReference type="SAM" id="MobiDB-lite"/>
    </source>
</evidence>
<protein>
    <recommendedName>
        <fullName evidence="8">SEC7 domain-containing protein</fullName>
    </recommendedName>
</protein>
<keyword evidence="10" id="KW-1185">Reference proteome</keyword>
<dbReference type="Proteomes" id="UP001107558">
    <property type="component" value="Chromosome 3"/>
</dbReference>
<dbReference type="InterPro" id="IPR035999">
    <property type="entry name" value="Sec7_dom_sf"/>
</dbReference>
<dbReference type="PROSITE" id="PS50190">
    <property type="entry name" value="SEC7"/>
    <property type="match status" value="1"/>
</dbReference>
<dbReference type="Gene3D" id="1.10.1000.11">
    <property type="entry name" value="Arf Nucleotide-binding Site Opener,domain 2"/>
    <property type="match status" value="1"/>
</dbReference>
<evidence type="ECO:0000313" key="9">
    <source>
        <dbReference type="EMBL" id="KAG5672764.1"/>
    </source>
</evidence>
<proteinExistence type="inferred from homology"/>
<dbReference type="FunFam" id="1.10.1000.11:FF:000009">
    <property type="entry name" value="IQ motif and SEC7 domain-containing protein"/>
    <property type="match status" value="1"/>
</dbReference>
<dbReference type="SUPFAM" id="SSF48425">
    <property type="entry name" value="Sec7 domain"/>
    <property type="match status" value="1"/>
</dbReference>
<organism evidence="9 10">
    <name type="scientific">Polypedilum vanderplanki</name>
    <name type="common">Sleeping chironomid midge</name>
    <dbReference type="NCBI Taxonomy" id="319348"/>
    <lineage>
        <taxon>Eukaryota</taxon>
        <taxon>Metazoa</taxon>
        <taxon>Ecdysozoa</taxon>
        <taxon>Arthropoda</taxon>
        <taxon>Hexapoda</taxon>
        <taxon>Insecta</taxon>
        <taxon>Pterygota</taxon>
        <taxon>Neoptera</taxon>
        <taxon>Endopterygota</taxon>
        <taxon>Diptera</taxon>
        <taxon>Nematocera</taxon>
        <taxon>Chironomoidea</taxon>
        <taxon>Chironomidae</taxon>
        <taxon>Chironominae</taxon>
        <taxon>Polypedilum</taxon>
        <taxon>Polypedilum</taxon>
    </lineage>
</organism>
<keyword evidence="4" id="KW-0597">Phosphoprotein</keyword>
<feature type="domain" description="SEC7" evidence="8">
    <location>
        <begin position="516"/>
        <end position="702"/>
    </location>
</feature>
<feature type="coiled-coil region" evidence="6">
    <location>
        <begin position="64"/>
        <end position="91"/>
    </location>
</feature>
<comment type="similarity">
    <text evidence="2">Belongs to the BRAG family.</text>
</comment>
<sequence length="977" mass="111240">MYQSEIFYAEASGNDKNMMQIKDHCISPIVVGGGTNANLDINYVNLVRENFDLRERNNQLIKFNNQLMIEISQLKLEIEMLELKKALSQEDSFPQQRLDRSLTSAYSYSPYSMNYQTSDAQSYQSSSTPSYLQAAAYSPQFHNNIPSPNFIITSPQHFSHATKTNSIRYGSNSELNKRTSRNQSHGYELSQDLMDKQMELLERKYGGKIRAQRAALVIQRAFRRYMLNKKFASIRATANVKTEKRSSIASSSMTSSINQRLSQSQSMEMYGINYQQQHQLQNNEQRSPATINAPYDQRTLMSPNSPQLRNSIILKSPAHPYVNLMHQQYSAGSPTITHQHLQYQNSNNSSTISFGSPIFLDASNTTPNQSWNSLNSTPSSPLVTHYTASQIYMRPKNMQYQQQQSQQQQPSPQHVHSSPMATHKKQPPEVPKRMTSAVSTGSLKKSNGLSRSANNGSLQSVQSSGSESSASLEKMHYENLTERGTSPLWKHKNDDDDQSHRKNAANENYKYSEIIRKRKYRLGLNLFNKKPEKGIEFLVKNGFLDNTHSGVAKFLISRKGLSRQMIGEYLGMIQNSFNMAVLDAFCDELDLSGMAVDVALRKFQSYFRMPGEAQKIERLIQAFSHRYAKCNPEVVGKLRSSETIFILAFAIIMLNTDLHTQALKPEKRMRCEDFIKNLRGVDDCSDIDRDILVGIYERIKVNEFKPASDHVTQVMKVQATIIGKKPNLALPHRRLVCYCRLYEVPDLNRKERPGVHQREVFLFNDILVITKIFKKISKTSVTYSFRTSYALPGMVVTLLKSSNYPHAIQLSNRVDNKVLITFNARNEHDRCKFAQDLEESIAEMDEMEQIRIESELEKQKNSRNSRNSKSTSSEHHRDSGYAEIKHKHKTKSSPTANHAQNNKLSNSLLNINEQFTGDNKYDKNRRASVCSLDSGTSLSFLSSNGTRASDNNNNVNNKPPTTQKLILMPNSPRSTEV</sequence>
<comment type="caution">
    <text evidence="9">The sequence shown here is derived from an EMBL/GenBank/DDBJ whole genome shotgun (WGS) entry which is preliminary data.</text>
</comment>
<dbReference type="Gene3D" id="1.10.220.20">
    <property type="match status" value="1"/>
</dbReference>
<dbReference type="OrthoDB" id="430364at2759"/>
<feature type="compositionally biased region" description="Basic and acidic residues" evidence="7">
    <location>
        <begin position="491"/>
        <end position="500"/>
    </location>
</feature>
<dbReference type="PANTHER" id="PTHR10663:SF342">
    <property type="entry name" value="FI21420P1"/>
    <property type="match status" value="1"/>
</dbReference>
<feature type="region of interest" description="Disordered" evidence="7">
    <location>
        <begin position="397"/>
        <end position="504"/>
    </location>
</feature>
<dbReference type="AlphaFoldDB" id="A0A9J6BSC1"/>
<dbReference type="Pfam" id="PF01369">
    <property type="entry name" value="Sec7"/>
    <property type="match status" value="1"/>
</dbReference>
<dbReference type="GO" id="GO:0005085">
    <property type="term" value="F:guanyl-nucleotide exchange factor activity"/>
    <property type="evidence" value="ECO:0007669"/>
    <property type="project" value="InterPro"/>
</dbReference>
<gene>
    <name evidence="9" type="ORF">PVAND_002861</name>
</gene>
<dbReference type="PROSITE" id="PS50096">
    <property type="entry name" value="IQ"/>
    <property type="match status" value="1"/>
</dbReference>
<dbReference type="SMART" id="SM00222">
    <property type="entry name" value="Sec7"/>
    <property type="match status" value="1"/>
</dbReference>